<reference evidence="2" key="1">
    <citation type="submission" date="2022-07" db="EMBL/GenBank/DDBJ databases">
        <title>Isolation, identification, and degradation of a PFOSA degrading strain from sewage treatment plant.</title>
        <authorList>
            <person name="Zhang L."/>
            <person name="Huo Y."/>
        </authorList>
    </citation>
    <scope>NUCLEOTIDE SEQUENCE</scope>
    <source>
        <strain evidence="2">C1</strain>
    </source>
</reference>
<protein>
    <submittedName>
        <fullName evidence="2">Uncharacterized protein</fullName>
    </submittedName>
</protein>
<dbReference type="Proteomes" id="UP001059844">
    <property type="component" value="Chromosome"/>
</dbReference>
<evidence type="ECO:0000256" key="1">
    <source>
        <dbReference type="SAM" id="Phobius"/>
    </source>
</evidence>
<dbReference type="EMBL" id="CP101751">
    <property type="protein sequence ID" value="UUC45110.1"/>
    <property type="molecule type" value="Genomic_DNA"/>
</dbReference>
<keyword evidence="1" id="KW-0472">Membrane</keyword>
<feature type="transmembrane region" description="Helical" evidence="1">
    <location>
        <begin position="56"/>
        <end position="74"/>
    </location>
</feature>
<keyword evidence="3" id="KW-1185">Reference proteome</keyword>
<accession>A0ABY5IS62</accession>
<evidence type="ECO:0000313" key="2">
    <source>
        <dbReference type="EMBL" id="UUC45110.1"/>
    </source>
</evidence>
<keyword evidence="1" id="KW-1133">Transmembrane helix</keyword>
<feature type="transmembrane region" description="Helical" evidence="1">
    <location>
        <begin position="94"/>
        <end position="116"/>
    </location>
</feature>
<gene>
    <name evidence="2" type="ORF">NOX80_15975</name>
</gene>
<proteinExistence type="predicted"/>
<organism evidence="2 3">
    <name type="scientific">Flavobacterium cerinum</name>
    <dbReference type="NCBI Taxonomy" id="2502784"/>
    <lineage>
        <taxon>Bacteria</taxon>
        <taxon>Pseudomonadati</taxon>
        <taxon>Bacteroidota</taxon>
        <taxon>Flavobacteriia</taxon>
        <taxon>Flavobacteriales</taxon>
        <taxon>Flavobacteriaceae</taxon>
        <taxon>Flavobacterium</taxon>
    </lineage>
</organism>
<evidence type="ECO:0000313" key="3">
    <source>
        <dbReference type="Proteomes" id="UP001059844"/>
    </source>
</evidence>
<dbReference type="RefSeq" id="WP_256550800.1">
    <property type="nucleotide sequence ID" value="NZ_CP101751.1"/>
</dbReference>
<name>A0ABY5IS62_9FLAO</name>
<sequence length="128" mass="14625">MNSFGENVERIALNTSPVNQFDMEIGIVQGKCLSMNLEKERIRKFKSKTDRYRSNTILRVVFSAVYTLVLVYWLCNVLDILRNNSYKLSDSVLISLLITSTANVIGMVVIVLKNLFPGKSERGKRMFV</sequence>
<keyword evidence="1" id="KW-0812">Transmembrane</keyword>